<dbReference type="PANTHER" id="PTHR34216">
    <property type="match status" value="1"/>
</dbReference>
<dbReference type="GO" id="GO:0016810">
    <property type="term" value="F:hydrolase activity, acting on carbon-nitrogen (but not peptide) bonds"/>
    <property type="evidence" value="ECO:0007669"/>
    <property type="project" value="InterPro"/>
</dbReference>
<reference evidence="5 6" key="1">
    <citation type="journal article" date="2013" name="Genome Announc.">
        <title>Draft Genome Sequence of 'Candidatus Halobonum tyrrellensis' Strain G22, Isolated from the Hypersaline Waters of Lake Tyrrell, Australia.</title>
        <authorList>
            <person name="Ugalde J.A."/>
            <person name="Narasingarao P."/>
            <person name="Kuo S."/>
            <person name="Podell S."/>
            <person name="Allen E.E."/>
        </authorList>
    </citation>
    <scope>NUCLEOTIDE SEQUENCE [LARGE SCALE GENOMIC DNA]</scope>
    <source>
        <strain evidence="5 6">G22</strain>
    </source>
</reference>
<dbReference type="OrthoDB" id="202667at2157"/>
<sequence length="663" mass="70309">MTRRSAVRGITGILAGLGVSGRALGAPSWSRLVVSNRNYEANASYEFEVSGDVETLDSPAGDDADGSRAWGGVYGWKDGYRFTGEVVWFSHDGPVDVFLDGEAVDPATLGTPSHRVEIRGTGSKSTYEFSVSGEVVDGGGLSGPDSYSGASASGVVWDGGRDGYTYTGELTAFSNVGPVEVRVDGETVDPSTLGSSGASWRKLVVSNEGFEANASYEFEVSGDVAALNAPAGDNADGSRAWGGVYGWKDGYRFTGEVVSFSHDGPVRLFVDDTETDPARLGGDGGGSGPSLDEIRARGTPLHDSDDWSGWSPLTDTSTVTPDSGVAYRGSTGLRIGVDARRFGARYDPPSPLDLSGKRLSLALKWKAPKEFGKLSVGLVDSEGNRSAFLSRVPKGLRDAEQGWVRCPVAADVMGEDEAALDDVVSVRVSTWAIEDGELWLDDIRVHEQSDRGKVAFTFDDSGASRRRAVELLNDRGIAGTLFTMSHLVGNRGVLSLSDLNDAKAAGWDVASHPQHRDSLAEMSTAEAAAAMDADREWLRDHDFDPDVLAWPYGEFDTGALRAAEERYDLAFSVKGAPSASEISAPMNVGRIDASTNGEHPGHIPTAAKRSIDRAEKYGELAVLMYHDVGTGDGWSIPPDLLAATADYALDADVDIVTATDLVP</sequence>
<dbReference type="InterPro" id="IPR051398">
    <property type="entry name" value="Polysacch_Deacetylase"/>
</dbReference>
<dbReference type="InterPro" id="IPR002509">
    <property type="entry name" value="NODB_dom"/>
</dbReference>
<dbReference type="eggNOG" id="arCOG09161">
    <property type="taxonomic scope" value="Archaea"/>
</dbReference>
<accession>V4IYQ5</accession>
<dbReference type="eggNOG" id="arCOG10187">
    <property type="taxonomic scope" value="Archaea"/>
</dbReference>
<dbReference type="CDD" id="cd10970">
    <property type="entry name" value="CE4_DAC_u1_6s"/>
    <property type="match status" value="1"/>
</dbReference>
<dbReference type="Proteomes" id="UP000017840">
    <property type="component" value="Unassembled WGS sequence"/>
</dbReference>
<evidence type="ECO:0000313" key="5">
    <source>
        <dbReference type="EMBL" id="ESP88262.1"/>
    </source>
</evidence>
<feature type="compositionally biased region" description="Basic and acidic residues" evidence="3">
    <location>
        <begin position="292"/>
        <end position="305"/>
    </location>
</feature>
<gene>
    <name evidence="5" type="ORF">K933_09876</name>
</gene>
<organism evidence="5 6">
    <name type="scientific">Candidatus Halobonum tyrrellensis G22</name>
    <dbReference type="NCBI Taxonomy" id="1324957"/>
    <lineage>
        <taxon>Archaea</taxon>
        <taxon>Methanobacteriati</taxon>
        <taxon>Methanobacteriota</taxon>
        <taxon>Stenosarchaea group</taxon>
        <taxon>Halobacteria</taxon>
        <taxon>Halobacteriales</taxon>
        <taxon>Haloferacaceae</taxon>
        <taxon>Candidatus Halobonum</taxon>
    </lineage>
</organism>
<dbReference type="GO" id="GO:0005975">
    <property type="term" value="P:carbohydrate metabolic process"/>
    <property type="evidence" value="ECO:0007669"/>
    <property type="project" value="InterPro"/>
</dbReference>
<dbReference type="Gene3D" id="3.20.20.370">
    <property type="entry name" value="Glycoside hydrolase/deacetylase"/>
    <property type="match status" value="1"/>
</dbReference>
<dbReference type="AlphaFoldDB" id="V4IYQ5"/>
<name>V4IYQ5_9EURY</name>
<dbReference type="STRING" id="1324957.K933_09876"/>
<feature type="domain" description="NodB homology" evidence="4">
    <location>
        <begin position="452"/>
        <end position="663"/>
    </location>
</feature>
<keyword evidence="2" id="KW-0732">Signal</keyword>
<dbReference type="SUPFAM" id="SSF88713">
    <property type="entry name" value="Glycoside hydrolase/deacetylase"/>
    <property type="match status" value="1"/>
</dbReference>
<dbReference type="PANTHER" id="PTHR34216:SF3">
    <property type="entry name" value="POLY-BETA-1,6-N-ACETYL-D-GLUCOSAMINE N-DEACETYLASE"/>
    <property type="match status" value="1"/>
</dbReference>
<dbReference type="EMBL" id="ASGZ01000030">
    <property type="protein sequence ID" value="ESP88262.1"/>
    <property type="molecule type" value="Genomic_DNA"/>
</dbReference>
<evidence type="ECO:0000313" key="6">
    <source>
        <dbReference type="Proteomes" id="UP000017840"/>
    </source>
</evidence>
<proteinExistence type="predicted"/>
<protein>
    <submittedName>
        <fullName evidence="5">Polysaccharide deacetylase</fullName>
    </submittedName>
</protein>
<dbReference type="InterPro" id="IPR011330">
    <property type="entry name" value="Glyco_hydro/deAcase_b/a-brl"/>
</dbReference>
<evidence type="ECO:0000256" key="1">
    <source>
        <dbReference type="ARBA" id="ARBA00004613"/>
    </source>
</evidence>
<dbReference type="RefSeq" id="WP_023394559.1">
    <property type="nucleotide sequence ID" value="NZ_ASGZ01000030.1"/>
</dbReference>
<dbReference type="PROSITE" id="PS51677">
    <property type="entry name" value="NODB"/>
    <property type="match status" value="1"/>
</dbReference>
<evidence type="ECO:0000256" key="3">
    <source>
        <dbReference type="SAM" id="MobiDB-lite"/>
    </source>
</evidence>
<comment type="caution">
    <text evidence="5">The sequence shown here is derived from an EMBL/GenBank/DDBJ whole genome shotgun (WGS) entry which is preliminary data.</text>
</comment>
<comment type="subcellular location">
    <subcellularLocation>
        <location evidence="1">Secreted</location>
    </subcellularLocation>
</comment>
<feature type="region of interest" description="Disordered" evidence="3">
    <location>
        <begin position="274"/>
        <end position="315"/>
    </location>
</feature>
<evidence type="ECO:0000256" key="2">
    <source>
        <dbReference type="ARBA" id="ARBA00022729"/>
    </source>
</evidence>
<evidence type="ECO:0000259" key="4">
    <source>
        <dbReference type="PROSITE" id="PS51677"/>
    </source>
</evidence>
<keyword evidence="6" id="KW-1185">Reference proteome</keyword>
<dbReference type="GO" id="GO:0005576">
    <property type="term" value="C:extracellular region"/>
    <property type="evidence" value="ECO:0007669"/>
    <property type="project" value="UniProtKB-SubCell"/>
</dbReference>
<dbReference type="Pfam" id="PF01522">
    <property type="entry name" value="Polysacc_deac_1"/>
    <property type="match status" value="1"/>
</dbReference>